<dbReference type="Pfam" id="PF02913">
    <property type="entry name" value="FAD-oxidase_C"/>
    <property type="match status" value="1"/>
</dbReference>
<dbReference type="Gene3D" id="3.30.465.10">
    <property type="match status" value="1"/>
</dbReference>
<dbReference type="GO" id="GO:0008720">
    <property type="term" value="F:D-lactate dehydrogenase (NAD+) activity"/>
    <property type="evidence" value="ECO:0007669"/>
    <property type="project" value="TreeGrafter"/>
</dbReference>
<dbReference type="SUPFAM" id="SSF46548">
    <property type="entry name" value="alpha-helical ferredoxin"/>
    <property type="match status" value="1"/>
</dbReference>
<keyword evidence="3" id="KW-0479">Metal-binding</keyword>
<feature type="domain" description="FAD-binding PCMH-type" evidence="9">
    <location>
        <begin position="37"/>
        <end position="262"/>
    </location>
</feature>
<dbReference type="GO" id="GO:1903457">
    <property type="term" value="P:lactate catabolic process"/>
    <property type="evidence" value="ECO:0007669"/>
    <property type="project" value="TreeGrafter"/>
</dbReference>
<dbReference type="EMBL" id="CP036279">
    <property type="protein sequence ID" value="QDU62063.1"/>
    <property type="molecule type" value="Genomic_DNA"/>
</dbReference>
<evidence type="ECO:0000256" key="4">
    <source>
        <dbReference type="ARBA" id="ARBA00022827"/>
    </source>
</evidence>
<dbReference type="InterPro" id="IPR004017">
    <property type="entry name" value="Cys_rich_dom"/>
</dbReference>
<keyword evidence="11" id="KW-1185">Reference proteome</keyword>
<dbReference type="KEGG" id="knv:Pan216_29290"/>
<protein>
    <submittedName>
        <fullName evidence="10">Anaerobic glycerol-3-phosphate dehydrogenase subunit C</fullName>
    </submittedName>
</protein>
<evidence type="ECO:0000259" key="8">
    <source>
        <dbReference type="PROSITE" id="PS51379"/>
    </source>
</evidence>
<dbReference type="SUPFAM" id="SSF55103">
    <property type="entry name" value="FAD-linked oxidases, C-terminal domain"/>
    <property type="match status" value="1"/>
</dbReference>
<dbReference type="InterPro" id="IPR016171">
    <property type="entry name" value="Vanillyl_alc_oxidase_C-sub2"/>
</dbReference>
<sequence>MDEQQRKIVEDLHDIVTGDILVDELSLAAFSTDASILEVRPLAVIAPKTNEELVGIVKYAVEFGLKIHARGAGTGLAGESLGRSLVVDTSRYLNQILDVGEYSARVQPGTRWRDLQRRLAPLGRMFPPDPISGDRCTIGGMIGTDAAGPHSLRYGTTRDYVRRLKILLASGEIIEVGQERMDQPPGKNGTSTAEVLARRVAHTLSRFSDEIRAEQPATLLKPGGYHLRDVIHRQRVDLARLLVGSEGTLAMIVEAELATLPKPPLRGIVLTSFSTLDAAAHAVLETFDFQPSACELIDRRSLSVVRESHRRYRRWIPDSAEGMLLVEFEADNAKALRARLDQVAKKLGGAKRYVLSTNVVETDAELALCWEMRDRATRDIGRSLGKPQPIAFVENTAVPPERLPTFLRHVQDIMKRHGVTATYTAHAGVGILHTRPLLDIHRADHRTLLEALTKEVSEAAIHCRGTSLGEHGAGLLRSGLIPRQFPKLYPAFRRIKTLFDPENLFNPGKIVGAVPDFPILALRNADRSPSAESALPVLNWKGLSAVDMAERCNGCGGCRTGRDEIRMCPSFKIDDSELASPRAKANLMRQILTGRLDPTLLGSDELRSVADLCVSCKMCKVECPSAVDISKLMLEAKAANVAESGLSRRDWFFSNIDRWSRRASANAILANRLLRNRTFRWFAEKMWGLSRTRRLPRFHHQTFLRRAARNGWTKKPPAGTPRKKIAFLADTFVNHNDPHLGECAVRVLEHLGHRVYVPPQQGASGMAPLLAGDLEHARVKLRENLRVLADLTREGFTIISTEPSAIVMLRDDAANLLDDVDVELVRRVSYEFTEYLGILNQAGGLKADLKPIPLTIGYHEPCYQRVLAPPYSARRLLSRIPELSVIDIDLGCSGMAGLHGLRDNTSEDSLRAGKALLDRFARGDSHFGVTQCSACRLQMEQGTGKRTIHPAKWFAVAYGLVTRPERIFRHPKGTLLDE</sequence>
<dbReference type="PANTHER" id="PTHR11748">
    <property type="entry name" value="D-LACTATE DEHYDROGENASE"/>
    <property type="match status" value="1"/>
</dbReference>
<dbReference type="InterPro" id="IPR017900">
    <property type="entry name" value="4Fe4S_Fe_S_CS"/>
</dbReference>
<keyword evidence="2" id="KW-0285">Flavoprotein</keyword>
<dbReference type="PANTHER" id="PTHR11748:SF119">
    <property type="entry name" value="D-2-HYDROXYGLUTARATE DEHYDROGENASE"/>
    <property type="match status" value="1"/>
</dbReference>
<dbReference type="InterPro" id="IPR004113">
    <property type="entry name" value="FAD-bd_oxidored_4_C"/>
</dbReference>
<dbReference type="Gene3D" id="3.30.70.2190">
    <property type="match status" value="1"/>
</dbReference>
<evidence type="ECO:0000256" key="1">
    <source>
        <dbReference type="ARBA" id="ARBA00001974"/>
    </source>
</evidence>
<dbReference type="PROSITE" id="PS51379">
    <property type="entry name" value="4FE4S_FER_2"/>
    <property type="match status" value="1"/>
</dbReference>
<dbReference type="InterPro" id="IPR036318">
    <property type="entry name" value="FAD-bd_PCMH-like_sf"/>
</dbReference>
<dbReference type="InterPro" id="IPR017896">
    <property type="entry name" value="4Fe4S_Fe-S-bd"/>
</dbReference>
<keyword evidence="4" id="KW-0274">FAD</keyword>
<dbReference type="InterPro" id="IPR016164">
    <property type="entry name" value="FAD-linked_Oxase-like_C"/>
</dbReference>
<gene>
    <name evidence="10" type="primary">glpC_2</name>
    <name evidence="10" type="ORF">Pan216_29290</name>
</gene>
<evidence type="ECO:0000256" key="3">
    <source>
        <dbReference type="ARBA" id="ARBA00022723"/>
    </source>
</evidence>
<dbReference type="InterPro" id="IPR009051">
    <property type="entry name" value="Helical_ferredxn"/>
</dbReference>
<dbReference type="Gene3D" id="1.10.45.10">
    <property type="entry name" value="Vanillyl-alcohol Oxidase, Chain A, domain 4"/>
    <property type="match status" value="1"/>
</dbReference>
<evidence type="ECO:0000256" key="2">
    <source>
        <dbReference type="ARBA" id="ARBA00022630"/>
    </source>
</evidence>
<dbReference type="Gene3D" id="1.10.1060.10">
    <property type="entry name" value="Alpha-helical ferredoxin"/>
    <property type="match status" value="1"/>
</dbReference>
<dbReference type="InterPro" id="IPR016169">
    <property type="entry name" value="FAD-bd_PCMH_sub2"/>
</dbReference>
<dbReference type="GO" id="GO:0004458">
    <property type="term" value="F:D-lactate dehydrogenase (cytochrome) activity"/>
    <property type="evidence" value="ECO:0007669"/>
    <property type="project" value="TreeGrafter"/>
</dbReference>
<feature type="domain" description="4Fe-4S ferredoxin-type" evidence="8">
    <location>
        <begin position="604"/>
        <end position="632"/>
    </location>
</feature>
<dbReference type="AlphaFoldDB" id="A0A518B517"/>
<evidence type="ECO:0000256" key="5">
    <source>
        <dbReference type="ARBA" id="ARBA00023002"/>
    </source>
</evidence>
<accession>A0A518B517</accession>
<evidence type="ECO:0000259" key="9">
    <source>
        <dbReference type="PROSITE" id="PS51387"/>
    </source>
</evidence>
<dbReference type="Gene3D" id="3.30.43.10">
    <property type="entry name" value="Uridine Diphospho-n-acetylenolpyruvylglucosamine Reductase, domain 2"/>
    <property type="match status" value="1"/>
</dbReference>
<dbReference type="Proteomes" id="UP000317093">
    <property type="component" value="Chromosome"/>
</dbReference>
<reference evidence="10 11" key="1">
    <citation type="submission" date="2019-02" db="EMBL/GenBank/DDBJ databases">
        <title>Deep-cultivation of Planctomycetes and their phenomic and genomic characterization uncovers novel biology.</title>
        <authorList>
            <person name="Wiegand S."/>
            <person name="Jogler M."/>
            <person name="Boedeker C."/>
            <person name="Pinto D."/>
            <person name="Vollmers J."/>
            <person name="Rivas-Marin E."/>
            <person name="Kohn T."/>
            <person name="Peeters S.H."/>
            <person name="Heuer A."/>
            <person name="Rast P."/>
            <person name="Oberbeckmann S."/>
            <person name="Bunk B."/>
            <person name="Jeske O."/>
            <person name="Meyerdierks A."/>
            <person name="Storesund J.E."/>
            <person name="Kallscheuer N."/>
            <person name="Luecker S."/>
            <person name="Lage O.M."/>
            <person name="Pohl T."/>
            <person name="Merkel B.J."/>
            <person name="Hornburger P."/>
            <person name="Mueller R.-W."/>
            <person name="Bruemmer F."/>
            <person name="Labrenz M."/>
            <person name="Spormann A.M."/>
            <person name="Op den Camp H."/>
            <person name="Overmann J."/>
            <person name="Amann R."/>
            <person name="Jetten M.S.M."/>
            <person name="Mascher T."/>
            <person name="Medema M.H."/>
            <person name="Devos D.P."/>
            <person name="Kaster A.-K."/>
            <person name="Ovreas L."/>
            <person name="Rohde M."/>
            <person name="Galperin M.Y."/>
            <person name="Jogler C."/>
        </authorList>
    </citation>
    <scope>NUCLEOTIDE SEQUENCE [LARGE SCALE GENOMIC DNA]</scope>
    <source>
        <strain evidence="10 11">Pan216</strain>
    </source>
</reference>
<dbReference type="PROSITE" id="PS51387">
    <property type="entry name" value="FAD_PCMH"/>
    <property type="match status" value="1"/>
</dbReference>
<keyword evidence="7" id="KW-0411">Iron-sulfur</keyword>
<dbReference type="Pfam" id="PF01565">
    <property type="entry name" value="FAD_binding_4"/>
    <property type="match status" value="1"/>
</dbReference>
<evidence type="ECO:0000313" key="10">
    <source>
        <dbReference type="EMBL" id="QDU62063.1"/>
    </source>
</evidence>
<dbReference type="Pfam" id="PF02754">
    <property type="entry name" value="CCG"/>
    <property type="match status" value="1"/>
</dbReference>
<dbReference type="GO" id="GO:0046872">
    <property type="term" value="F:metal ion binding"/>
    <property type="evidence" value="ECO:0007669"/>
    <property type="project" value="UniProtKB-KW"/>
</dbReference>
<proteinExistence type="predicted"/>
<dbReference type="GO" id="GO:0071949">
    <property type="term" value="F:FAD binding"/>
    <property type="evidence" value="ECO:0007669"/>
    <property type="project" value="InterPro"/>
</dbReference>
<evidence type="ECO:0000256" key="7">
    <source>
        <dbReference type="ARBA" id="ARBA00023014"/>
    </source>
</evidence>
<dbReference type="InterPro" id="IPR016166">
    <property type="entry name" value="FAD-bd_PCMH"/>
</dbReference>
<evidence type="ECO:0000313" key="11">
    <source>
        <dbReference type="Proteomes" id="UP000317093"/>
    </source>
</evidence>
<dbReference type="Pfam" id="PF13534">
    <property type="entry name" value="Fer4_17"/>
    <property type="match status" value="1"/>
</dbReference>
<name>A0A518B517_9BACT</name>
<keyword evidence="5" id="KW-0560">Oxidoreductase</keyword>
<dbReference type="OrthoDB" id="9767256at2"/>
<dbReference type="RefSeq" id="WP_145258569.1">
    <property type="nucleotide sequence ID" value="NZ_CP036279.1"/>
</dbReference>
<evidence type="ECO:0000256" key="6">
    <source>
        <dbReference type="ARBA" id="ARBA00023004"/>
    </source>
</evidence>
<keyword evidence="6" id="KW-0408">Iron</keyword>
<comment type="cofactor">
    <cofactor evidence="1">
        <name>FAD</name>
        <dbReference type="ChEBI" id="CHEBI:57692"/>
    </cofactor>
</comment>
<dbReference type="InterPro" id="IPR016167">
    <property type="entry name" value="FAD-bd_PCMH_sub1"/>
</dbReference>
<dbReference type="SUPFAM" id="SSF56176">
    <property type="entry name" value="FAD-binding/transporter-associated domain-like"/>
    <property type="match status" value="1"/>
</dbReference>
<dbReference type="Gene3D" id="3.30.70.2740">
    <property type="match status" value="1"/>
</dbReference>
<dbReference type="GO" id="GO:0051536">
    <property type="term" value="F:iron-sulfur cluster binding"/>
    <property type="evidence" value="ECO:0007669"/>
    <property type="project" value="UniProtKB-KW"/>
</dbReference>
<dbReference type="PROSITE" id="PS00198">
    <property type="entry name" value="4FE4S_FER_1"/>
    <property type="match status" value="1"/>
</dbReference>
<organism evidence="10 11">
    <name type="scientific">Kolteria novifilia</name>
    <dbReference type="NCBI Taxonomy" id="2527975"/>
    <lineage>
        <taxon>Bacteria</taxon>
        <taxon>Pseudomonadati</taxon>
        <taxon>Planctomycetota</taxon>
        <taxon>Planctomycetia</taxon>
        <taxon>Kolteriales</taxon>
        <taxon>Kolteriaceae</taxon>
        <taxon>Kolteria</taxon>
    </lineage>
</organism>
<dbReference type="InterPro" id="IPR006094">
    <property type="entry name" value="Oxid_FAD_bind_N"/>
</dbReference>